<dbReference type="CDD" id="cd05387">
    <property type="entry name" value="BY-kinase"/>
    <property type="match status" value="1"/>
</dbReference>
<gene>
    <name evidence="11" type="ORF">EDD80_11723</name>
</gene>
<dbReference type="GO" id="GO:0005886">
    <property type="term" value="C:plasma membrane"/>
    <property type="evidence" value="ECO:0007669"/>
    <property type="project" value="UniProtKB-SubCell"/>
</dbReference>
<dbReference type="InterPro" id="IPR027417">
    <property type="entry name" value="P-loop_NTPase"/>
</dbReference>
<organism evidence="11 12">
    <name type="scientific">Anseongella ginsenosidimutans</name>
    <dbReference type="NCBI Taxonomy" id="496056"/>
    <lineage>
        <taxon>Bacteria</taxon>
        <taxon>Pseudomonadati</taxon>
        <taxon>Bacteroidota</taxon>
        <taxon>Sphingobacteriia</taxon>
        <taxon>Sphingobacteriales</taxon>
        <taxon>Sphingobacteriaceae</taxon>
        <taxon>Anseongella</taxon>
    </lineage>
</organism>
<accession>A0A4R3KM77</accession>
<dbReference type="Pfam" id="PF13807">
    <property type="entry name" value="GNVR"/>
    <property type="match status" value="1"/>
</dbReference>
<protein>
    <submittedName>
        <fullName evidence="11">Capsular exopolysaccharide synthesis family protein</fullName>
    </submittedName>
</protein>
<evidence type="ECO:0000259" key="9">
    <source>
        <dbReference type="Pfam" id="PF02706"/>
    </source>
</evidence>
<dbReference type="InterPro" id="IPR050445">
    <property type="entry name" value="Bact_polysacc_biosynth/exp"/>
</dbReference>
<evidence type="ECO:0000313" key="12">
    <source>
        <dbReference type="Proteomes" id="UP000295807"/>
    </source>
</evidence>
<dbReference type="AlphaFoldDB" id="A0A4R3KM77"/>
<dbReference type="InterPro" id="IPR032807">
    <property type="entry name" value="GNVR"/>
</dbReference>
<evidence type="ECO:0000256" key="6">
    <source>
        <dbReference type="ARBA" id="ARBA00022989"/>
    </source>
</evidence>
<dbReference type="RefSeq" id="WP_132130603.1">
    <property type="nucleotide sequence ID" value="NZ_CP042432.1"/>
</dbReference>
<evidence type="ECO:0000256" key="3">
    <source>
        <dbReference type="ARBA" id="ARBA00022692"/>
    </source>
</evidence>
<dbReference type="Proteomes" id="UP000295807">
    <property type="component" value="Unassembled WGS sequence"/>
</dbReference>
<dbReference type="SUPFAM" id="SSF52540">
    <property type="entry name" value="P-loop containing nucleoside triphosphate hydrolases"/>
    <property type="match status" value="1"/>
</dbReference>
<keyword evidence="2" id="KW-1003">Cell membrane</keyword>
<dbReference type="Gene3D" id="3.40.50.300">
    <property type="entry name" value="P-loop containing nucleotide triphosphate hydrolases"/>
    <property type="match status" value="1"/>
</dbReference>
<feature type="domain" description="Polysaccharide chain length determinant N-terminal" evidence="9">
    <location>
        <begin position="27"/>
        <end position="118"/>
    </location>
</feature>
<dbReference type="Pfam" id="PF09140">
    <property type="entry name" value="MipZ"/>
    <property type="match status" value="1"/>
</dbReference>
<evidence type="ECO:0000256" key="5">
    <source>
        <dbReference type="ARBA" id="ARBA00022840"/>
    </source>
</evidence>
<dbReference type="PANTHER" id="PTHR32309:SF13">
    <property type="entry name" value="FERRIC ENTEROBACTIN TRANSPORT PROTEIN FEPE"/>
    <property type="match status" value="1"/>
</dbReference>
<evidence type="ECO:0000259" key="10">
    <source>
        <dbReference type="Pfam" id="PF13807"/>
    </source>
</evidence>
<comment type="subcellular location">
    <subcellularLocation>
        <location evidence="1">Cell membrane</location>
        <topology evidence="1">Multi-pass membrane protein</topology>
    </subcellularLocation>
</comment>
<keyword evidence="12" id="KW-1185">Reference proteome</keyword>
<evidence type="ECO:0000256" key="1">
    <source>
        <dbReference type="ARBA" id="ARBA00004651"/>
    </source>
</evidence>
<feature type="transmembrane region" description="Helical" evidence="8">
    <location>
        <begin position="41"/>
        <end position="59"/>
    </location>
</feature>
<dbReference type="Pfam" id="PF02706">
    <property type="entry name" value="Wzz"/>
    <property type="match status" value="1"/>
</dbReference>
<dbReference type="InterPro" id="IPR005702">
    <property type="entry name" value="Wzc-like_C"/>
</dbReference>
<evidence type="ECO:0000256" key="7">
    <source>
        <dbReference type="ARBA" id="ARBA00023136"/>
    </source>
</evidence>
<reference evidence="11 12" key="1">
    <citation type="submission" date="2019-03" db="EMBL/GenBank/DDBJ databases">
        <title>Genomic Encyclopedia of Type Strains, Phase IV (KMG-IV): sequencing the most valuable type-strain genomes for metagenomic binning, comparative biology and taxonomic classification.</title>
        <authorList>
            <person name="Goeker M."/>
        </authorList>
    </citation>
    <scope>NUCLEOTIDE SEQUENCE [LARGE SCALE GENOMIC DNA]</scope>
    <source>
        <strain evidence="11 12">DSM 21100</strain>
    </source>
</reference>
<proteinExistence type="predicted"/>
<dbReference type="OrthoDB" id="9794577at2"/>
<keyword evidence="3 8" id="KW-0812">Transmembrane</keyword>
<dbReference type="EMBL" id="SMAD01000017">
    <property type="protein sequence ID" value="TCS84845.1"/>
    <property type="molecule type" value="Genomic_DNA"/>
</dbReference>
<keyword evidence="4" id="KW-0547">Nucleotide-binding</keyword>
<dbReference type="GO" id="GO:0004715">
    <property type="term" value="F:non-membrane spanning protein tyrosine kinase activity"/>
    <property type="evidence" value="ECO:0007669"/>
    <property type="project" value="UniProtKB-EC"/>
</dbReference>
<dbReference type="GO" id="GO:0005524">
    <property type="term" value="F:ATP binding"/>
    <property type="evidence" value="ECO:0007669"/>
    <property type="project" value="UniProtKB-KW"/>
</dbReference>
<evidence type="ECO:0000256" key="4">
    <source>
        <dbReference type="ARBA" id="ARBA00022741"/>
    </source>
</evidence>
<evidence type="ECO:0000313" key="11">
    <source>
        <dbReference type="EMBL" id="TCS84845.1"/>
    </source>
</evidence>
<dbReference type="PANTHER" id="PTHR32309">
    <property type="entry name" value="TYROSINE-PROTEIN KINASE"/>
    <property type="match status" value="1"/>
</dbReference>
<dbReference type="InterPro" id="IPR003856">
    <property type="entry name" value="LPS_length_determ_N"/>
</dbReference>
<sequence length="816" mass="91906">MENKATNGAASNGSAPFWQNMQAEDVQINLNNLLKVLKSRWYWVLGTLLLSVVLCYLFLKVTHPEYQAEATLKYNSNEQSQVTDMSQMLFPDFMKDQQYLAEIYTLKSVSLVSKALDTMGHHFSFEAREGLRMANIYPAKPFEADVIYYNPDEFHRGTFNLNYGEEALEINYYPGAGPEQSFQLRQGDTVSVPGLQFVLNSIHGVGHSDISFSYLDFFTIKENIVNSLNISEAEKGVPVLKASFTGNNSLLTRDFLKALMLSYEEYDLELKRRSSDQTLGFINEQVGIFESLLGESSSKLEDYKKQYDFIDIQASSAEMLQSLTELNLQKNTLEIQRQNIGVLTNDIQSGEEVIGGVIGLDNSTDQVLVGMVGQLNELRAQRRQMLLNYSPESSQVKNLDEEIAGLEGRIVQSAQVQQQKNQQAIQVINSEIAKINSRLGSMPTAEKDLISLTSDVQVNQNMYSMLLNKKLESSITKAGVLPSFSVLDMPRVSKKVAPKTTMIMAVFLILGLGSGVGLIFLKRMLNNRFANLAGLNQLNGVSVLGVINHFPEDVTQSREALKELLENRSVFSETINAIRTNIAYLTQNGNKKVIALTSEVSGEGKSFVSLNIAIAMTKLGKKVLIMASDLRRSKLHRYFNNPNRVGLSTFLSNGQHDPNVIVQHSAVQGLDFITSGPVPLNPSELLYQDRFWAAIEDLKPHYDYILIDTAPIGLVSDSIPIVRRADLNIFVVRWLYSSSRSYELPLSIANEYKLNNMYIVVNDYKKDDLYSSLNDEEFSYGGYNKYYANYSAYYDNAYYENEDSWWDKLKKRVTAN</sequence>
<evidence type="ECO:0000256" key="8">
    <source>
        <dbReference type="SAM" id="Phobius"/>
    </source>
</evidence>
<feature type="domain" description="Tyrosine-protein kinase G-rich" evidence="10">
    <location>
        <begin position="446"/>
        <end position="524"/>
    </location>
</feature>
<keyword evidence="7 8" id="KW-0472">Membrane</keyword>
<feature type="transmembrane region" description="Helical" evidence="8">
    <location>
        <begin position="502"/>
        <end position="521"/>
    </location>
</feature>
<evidence type="ECO:0000256" key="2">
    <source>
        <dbReference type="ARBA" id="ARBA00022475"/>
    </source>
</evidence>
<comment type="caution">
    <text evidence="11">The sequence shown here is derived from an EMBL/GenBank/DDBJ whole genome shotgun (WGS) entry which is preliminary data.</text>
</comment>
<name>A0A4R3KM77_9SPHI</name>
<keyword evidence="5" id="KW-0067">ATP-binding</keyword>
<keyword evidence="6 8" id="KW-1133">Transmembrane helix</keyword>
<dbReference type="NCBIfam" id="TIGR01007">
    <property type="entry name" value="eps_fam"/>
    <property type="match status" value="1"/>
</dbReference>
<dbReference type="InterPro" id="IPR015223">
    <property type="entry name" value="MipZ"/>
</dbReference>